<evidence type="ECO:0000313" key="4">
    <source>
        <dbReference type="Proteomes" id="UP001486888"/>
    </source>
</evidence>
<dbReference type="RefSeq" id="WP_345472323.1">
    <property type="nucleotide sequence ID" value="NZ_CP125942.1"/>
</dbReference>
<dbReference type="InterPro" id="IPR036390">
    <property type="entry name" value="WH_DNA-bd_sf"/>
</dbReference>
<evidence type="ECO:0000259" key="2">
    <source>
        <dbReference type="Pfam" id="PF12802"/>
    </source>
</evidence>
<dbReference type="Pfam" id="PF12802">
    <property type="entry name" value="MarR_2"/>
    <property type="match status" value="1"/>
</dbReference>
<proteinExistence type="inferred from homology"/>
<feature type="domain" description="HTH marR-type" evidence="2">
    <location>
        <begin position="29"/>
        <end position="73"/>
    </location>
</feature>
<dbReference type="EMBL" id="CP125942">
    <property type="protein sequence ID" value="XAO46201.1"/>
    <property type="molecule type" value="Genomic_DNA"/>
</dbReference>
<dbReference type="Pfam" id="PF00480">
    <property type="entry name" value="ROK"/>
    <property type="match status" value="1"/>
</dbReference>
<dbReference type="KEGG" id="gey:QMQ05_01225"/>
<evidence type="ECO:0000256" key="1">
    <source>
        <dbReference type="ARBA" id="ARBA00006479"/>
    </source>
</evidence>
<gene>
    <name evidence="3" type="ORF">QMQ05_01225</name>
</gene>
<dbReference type="Gene3D" id="3.30.420.40">
    <property type="match status" value="2"/>
</dbReference>
<dbReference type="PANTHER" id="PTHR18964:SF149">
    <property type="entry name" value="BIFUNCTIONAL UDP-N-ACETYLGLUCOSAMINE 2-EPIMERASE_N-ACETYLMANNOSAMINE KINASE"/>
    <property type="match status" value="1"/>
</dbReference>
<dbReference type="SUPFAM" id="SSF53067">
    <property type="entry name" value="Actin-like ATPase domain"/>
    <property type="match status" value="1"/>
</dbReference>
<reference evidence="3 4" key="1">
    <citation type="submission" date="2023-05" db="EMBL/GenBank/DDBJ databases">
        <title>Glutamicibacter sp. B1, complete genome.</title>
        <authorList>
            <person name="Long Y.H."/>
            <person name="Fang T."/>
            <person name="Li X.Y."/>
        </authorList>
    </citation>
    <scope>NUCLEOTIDE SEQUENCE [LARGE SCALE GENOMIC DNA]</scope>
    <source>
        <strain evidence="3 4">B1</strain>
    </source>
</reference>
<dbReference type="GO" id="GO:0003700">
    <property type="term" value="F:DNA-binding transcription factor activity"/>
    <property type="evidence" value="ECO:0007669"/>
    <property type="project" value="InterPro"/>
</dbReference>
<dbReference type="Proteomes" id="UP001486888">
    <property type="component" value="Chromosome"/>
</dbReference>
<dbReference type="InterPro" id="IPR000600">
    <property type="entry name" value="ROK"/>
</dbReference>
<protein>
    <submittedName>
        <fullName evidence="3">ROK family transcriptional regulator</fullName>
    </submittedName>
</protein>
<dbReference type="PANTHER" id="PTHR18964">
    <property type="entry name" value="ROK (REPRESSOR, ORF, KINASE) FAMILY"/>
    <property type="match status" value="1"/>
</dbReference>
<dbReference type="AlphaFoldDB" id="A0AAU6WG63"/>
<evidence type="ECO:0000313" key="3">
    <source>
        <dbReference type="EMBL" id="XAO46201.1"/>
    </source>
</evidence>
<dbReference type="InterPro" id="IPR043129">
    <property type="entry name" value="ATPase_NBD"/>
</dbReference>
<comment type="similarity">
    <text evidence="1">Belongs to the ROK (NagC/XylR) family.</text>
</comment>
<dbReference type="Gene3D" id="1.10.10.10">
    <property type="entry name" value="Winged helix-like DNA-binding domain superfamily/Winged helix DNA-binding domain"/>
    <property type="match status" value="1"/>
</dbReference>
<dbReference type="InterPro" id="IPR036388">
    <property type="entry name" value="WH-like_DNA-bd_sf"/>
</dbReference>
<accession>A0AAU6WG63</accession>
<organism evidence="3 4">
    <name type="scientific">Glutamicibacter ectropisis</name>
    <dbReference type="NCBI Taxonomy" id="3046593"/>
    <lineage>
        <taxon>Bacteria</taxon>
        <taxon>Bacillati</taxon>
        <taxon>Actinomycetota</taxon>
        <taxon>Actinomycetes</taxon>
        <taxon>Micrococcales</taxon>
        <taxon>Micrococcaceae</taxon>
        <taxon>Glutamicibacter</taxon>
    </lineage>
</organism>
<dbReference type="SUPFAM" id="SSF46785">
    <property type="entry name" value="Winged helix' DNA-binding domain"/>
    <property type="match status" value="1"/>
</dbReference>
<sequence>MRQPVTTARAATPSAPGSVGDVRKANLVRVLSVIAAATEDQRLSRADIAQLSQLTKASVSSLVADLLAAGLVIEIGVHRDGERGRPSVGLILNPTRCVMGMEINVDYIAAGLVDLNGKLLAHEILPRTNHGSTASEVLTALGELSQTLQEAARSQGLMILGGGLAVPGLVQEDHFTVLQAPNLGWVEQNLDVAALLPEPKTRFRLFNEANASALAQQQLMDGQERDFLFISGEVGIGGGLIIDAELFIGPQGHAGELGHVVIEPDGKKCSCGGRGCLETIAGQEAILATAGLGDGTDSASRQERISQLYQALQSGTEVAVNAVAEAGKSLGIAVTSALRLYNVSTVVFGGHFAALEQWLRPAMESSLQDHAPSIADQARLLRSPLGQTGALVGAARSVVGDLLEAPYQLVD</sequence>
<keyword evidence="4" id="KW-1185">Reference proteome</keyword>
<dbReference type="InterPro" id="IPR000835">
    <property type="entry name" value="HTH_MarR-typ"/>
</dbReference>
<name>A0AAU6WG63_9MICC</name>